<accession>A0A4C1YH69</accession>
<organism evidence="1 2">
    <name type="scientific">Eumeta variegata</name>
    <name type="common">Bagworm moth</name>
    <name type="synonym">Eumeta japonica</name>
    <dbReference type="NCBI Taxonomy" id="151549"/>
    <lineage>
        <taxon>Eukaryota</taxon>
        <taxon>Metazoa</taxon>
        <taxon>Ecdysozoa</taxon>
        <taxon>Arthropoda</taxon>
        <taxon>Hexapoda</taxon>
        <taxon>Insecta</taxon>
        <taxon>Pterygota</taxon>
        <taxon>Neoptera</taxon>
        <taxon>Endopterygota</taxon>
        <taxon>Lepidoptera</taxon>
        <taxon>Glossata</taxon>
        <taxon>Ditrysia</taxon>
        <taxon>Tineoidea</taxon>
        <taxon>Psychidae</taxon>
        <taxon>Oiketicinae</taxon>
        <taxon>Eumeta</taxon>
    </lineage>
</organism>
<dbReference type="AlphaFoldDB" id="A0A4C1YH69"/>
<evidence type="ECO:0000313" key="1">
    <source>
        <dbReference type="EMBL" id="GBP74653.1"/>
    </source>
</evidence>
<dbReference type="EMBL" id="BGZK01001217">
    <property type="protein sequence ID" value="GBP74653.1"/>
    <property type="molecule type" value="Genomic_DNA"/>
</dbReference>
<reference evidence="1 2" key="1">
    <citation type="journal article" date="2019" name="Commun. Biol.">
        <title>The bagworm genome reveals a unique fibroin gene that provides high tensile strength.</title>
        <authorList>
            <person name="Kono N."/>
            <person name="Nakamura H."/>
            <person name="Ohtoshi R."/>
            <person name="Tomita M."/>
            <person name="Numata K."/>
            <person name="Arakawa K."/>
        </authorList>
    </citation>
    <scope>NUCLEOTIDE SEQUENCE [LARGE SCALE GENOMIC DNA]</scope>
</reference>
<comment type="caution">
    <text evidence="1">The sequence shown here is derived from an EMBL/GenBank/DDBJ whole genome shotgun (WGS) entry which is preliminary data.</text>
</comment>
<protein>
    <submittedName>
        <fullName evidence="1">Uncharacterized protein</fullName>
    </submittedName>
</protein>
<keyword evidence="2" id="KW-1185">Reference proteome</keyword>
<sequence length="299" mass="32420">MKSTRVTTGAGAGPIVVRGKTLICLSIVAEANLTVINVIFTSPAGRAGRGAGAARKCARLAYVKQHNIENFQNPPINETGAGAGDATYDRFGDAISAAVDRSCITMRFDLPLRLQPLVLTLKRSEMRHDVSVPLFVLQTRGIFENIYERSFNQLPSSQIRFPRGSLNCFWREEPQPSTVTAGTSEGGLAGVPTGGVRREIIFLCVCRLGGGWWMACISYARSSMGYDECFGCGAVGANAPRIRHAASRPVSPRRRKILRQTDNVSGILECAEYSVKSSSVEYTTEGRSEGVILNVPLQF</sequence>
<name>A0A4C1YH69_EUMVA</name>
<gene>
    <name evidence="1" type="ORF">EVAR_51578_1</name>
</gene>
<evidence type="ECO:0000313" key="2">
    <source>
        <dbReference type="Proteomes" id="UP000299102"/>
    </source>
</evidence>
<proteinExistence type="predicted"/>
<dbReference type="Proteomes" id="UP000299102">
    <property type="component" value="Unassembled WGS sequence"/>
</dbReference>